<evidence type="ECO:0008006" key="4">
    <source>
        <dbReference type="Google" id="ProtNLM"/>
    </source>
</evidence>
<dbReference type="InterPro" id="IPR003797">
    <property type="entry name" value="DegV"/>
</dbReference>
<proteinExistence type="predicted"/>
<evidence type="ECO:0000313" key="3">
    <source>
        <dbReference type="Proteomes" id="UP000050544"/>
    </source>
</evidence>
<dbReference type="NCBIfam" id="TIGR00762">
    <property type="entry name" value="DegV"/>
    <property type="match status" value="1"/>
</dbReference>
<keyword evidence="3" id="KW-1185">Reference proteome</keyword>
<evidence type="ECO:0000313" key="2">
    <source>
        <dbReference type="EMBL" id="KPL84527.1"/>
    </source>
</evidence>
<name>A0A0P6YHQ8_9CHLR</name>
<dbReference type="Gene3D" id="3.30.1180.10">
    <property type="match status" value="1"/>
</dbReference>
<dbReference type="OrthoDB" id="9780660at2"/>
<dbReference type="STRING" id="869279.SE15_05445"/>
<evidence type="ECO:0000256" key="1">
    <source>
        <dbReference type="ARBA" id="ARBA00023121"/>
    </source>
</evidence>
<sequence length="283" mass="31052">MVDIVTDSCADLSPELIHRFNVRVLPLQVFIDNRTIPDGSISPQELFRLVTKTGELPKTSAPSIKEFLEFFEPSDEIIYIGISAKLSATLPNGLLAAQQLPHKKIHIIDSKNLSTGIGLLVLKAAELRDMGWTAEQIVHEIRNTVPRVHTSFVIETMEYLYKGGRCTALQAIVGSVLKIRPIIEVRPDGTLGVKAKIRGTRVKALDTMLEDFRSHLPHLDQHRVFVTHTGCDDDAAYLVESIKAMAPVEEVCVTQAGATISSHCGPDTIGILYIADAHSNAEA</sequence>
<dbReference type="PANTHER" id="PTHR33434:SF2">
    <property type="entry name" value="FATTY ACID-BINDING PROTEIN TM_1468"/>
    <property type="match status" value="1"/>
</dbReference>
<dbReference type="PANTHER" id="PTHR33434">
    <property type="entry name" value="DEGV DOMAIN-CONTAINING PROTEIN DR_1986-RELATED"/>
    <property type="match status" value="1"/>
</dbReference>
<dbReference type="InterPro" id="IPR043168">
    <property type="entry name" value="DegV_C"/>
</dbReference>
<organism evidence="2 3">
    <name type="scientific">Thermanaerothrix daxensis</name>
    <dbReference type="NCBI Taxonomy" id="869279"/>
    <lineage>
        <taxon>Bacteria</taxon>
        <taxon>Bacillati</taxon>
        <taxon>Chloroflexota</taxon>
        <taxon>Anaerolineae</taxon>
        <taxon>Anaerolineales</taxon>
        <taxon>Anaerolineaceae</taxon>
        <taxon>Thermanaerothrix</taxon>
    </lineage>
</organism>
<dbReference type="SUPFAM" id="SSF82549">
    <property type="entry name" value="DAK1/DegV-like"/>
    <property type="match status" value="1"/>
</dbReference>
<gene>
    <name evidence="2" type="ORF">SE15_05445</name>
</gene>
<dbReference type="Proteomes" id="UP000050544">
    <property type="component" value="Unassembled WGS sequence"/>
</dbReference>
<dbReference type="AlphaFoldDB" id="A0A0P6YHQ8"/>
<dbReference type="InterPro" id="IPR050270">
    <property type="entry name" value="DegV_domain_contain"/>
</dbReference>
<protein>
    <recommendedName>
        <fullName evidence="4">DegV family protein</fullName>
    </recommendedName>
</protein>
<dbReference type="PROSITE" id="PS51482">
    <property type="entry name" value="DEGV"/>
    <property type="match status" value="1"/>
</dbReference>
<dbReference type="Gene3D" id="3.40.50.10170">
    <property type="match status" value="1"/>
</dbReference>
<keyword evidence="1" id="KW-0446">Lipid-binding</keyword>
<accession>A0A0P6YHQ8</accession>
<reference evidence="2 3" key="1">
    <citation type="submission" date="2015-07" db="EMBL/GenBank/DDBJ databases">
        <title>Whole genome sequence of Thermanaerothrix daxensis DSM 23592.</title>
        <authorList>
            <person name="Hemp J."/>
            <person name="Ward L.M."/>
            <person name="Pace L.A."/>
            <person name="Fischer W.W."/>
        </authorList>
    </citation>
    <scope>NUCLEOTIDE SEQUENCE [LARGE SCALE GENOMIC DNA]</scope>
    <source>
        <strain evidence="2 3">GNS-1</strain>
    </source>
</reference>
<dbReference type="RefSeq" id="WP_054521063.1">
    <property type="nucleotide sequence ID" value="NZ_LGKO01000002.1"/>
</dbReference>
<comment type="caution">
    <text evidence="2">The sequence shown here is derived from an EMBL/GenBank/DDBJ whole genome shotgun (WGS) entry which is preliminary data.</text>
</comment>
<dbReference type="EMBL" id="LGKO01000002">
    <property type="protein sequence ID" value="KPL84527.1"/>
    <property type="molecule type" value="Genomic_DNA"/>
</dbReference>
<dbReference type="Pfam" id="PF02645">
    <property type="entry name" value="DegV"/>
    <property type="match status" value="1"/>
</dbReference>
<dbReference type="GO" id="GO:0008289">
    <property type="term" value="F:lipid binding"/>
    <property type="evidence" value="ECO:0007669"/>
    <property type="project" value="UniProtKB-KW"/>
</dbReference>